<gene>
    <name evidence="2" type="ORF">L207DRAFT_526809</name>
</gene>
<dbReference type="InterPro" id="IPR000073">
    <property type="entry name" value="AB_hydrolase_1"/>
</dbReference>
<evidence type="ECO:0000313" key="3">
    <source>
        <dbReference type="Proteomes" id="UP000235786"/>
    </source>
</evidence>
<evidence type="ECO:0000259" key="1">
    <source>
        <dbReference type="Pfam" id="PF12697"/>
    </source>
</evidence>
<proteinExistence type="predicted"/>
<name>A0A2J6RYT4_HYAVF</name>
<sequence length="321" mass="35956">MSRPVFVCVPGASHSHLIYEPLRASLAYYGYTAYPLALPSVGGNPPTYDFTEDVRAIRNLCAELADSGQDVILVMHAYGGLPGGEALWGLGRGERAQRGLRGGVIRLVFIMSWLAVEGFQGSPRGDVTGMFPYMRCDLRVSFLNSTSSLKSLFPQKGLPRRLPFRVLRYFTTEWRPEEQKRAISQDSSGLVMSKGARVFLTVFQRGITTIDPRQARAVFYNDMPRAEADYWTSQLLPQSIGVFWSQTTYASWRYIPTTYVLCGQDQCVTLPYAEMMLQTASESRPNMIDTVERCEDGGHSIMLSRVEWTTNMLRRAAGEAA</sequence>
<keyword evidence="2" id="KW-0378">Hydrolase</keyword>
<organism evidence="2 3">
    <name type="scientific">Hyaloscypha variabilis (strain UAMH 11265 / GT02V1 / F)</name>
    <name type="common">Meliniomyces variabilis</name>
    <dbReference type="NCBI Taxonomy" id="1149755"/>
    <lineage>
        <taxon>Eukaryota</taxon>
        <taxon>Fungi</taxon>
        <taxon>Dikarya</taxon>
        <taxon>Ascomycota</taxon>
        <taxon>Pezizomycotina</taxon>
        <taxon>Leotiomycetes</taxon>
        <taxon>Helotiales</taxon>
        <taxon>Hyaloscyphaceae</taxon>
        <taxon>Hyaloscypha</taxon>
        <taxon>Hyaloscypha variabilis</taxon>
    </lineage>
</organism>
<keyword evidence="3" id="KW-1185">Reference proteome</keyword>
<dbReference type="AlphaFoldDB" id="A0A2J6RYT4"/>
<accession>A0A2J6RYT4</accession>
<evidence type="ECO:0000313" key="2">
    <source>
        <dbReference type="EMBL" id="PMD43671.1"/>
    </source>
</evidence>
<dbReference type="PANTHER" id="PTHR37017:SF11">
    <property type="entry name" value="ESTERASE_LIPASE_THIOESTERASE DOMAIN-CONTAINING PROTEIN"/>
    <property type="match status" value="1"/>
</dbReference>
<dbReference type="InterPro" id="IPR052897">
    <property type="entry name" value="Sec-Metab_Biosynth_Hydrolase"/>
</dbReference>
<dbReference type="OrthoDB" id="1263307at2759"/>
<dbReference type="InterPro" id="IPR029058">
    <property type="entry name" value="AB_hydrolase_fold"/>
</dbReference>
<dbReference type="PANTHER" id="PTHR37017">
    <property type="entry name" value="AB HYDROLASE-1 DOMAIN-CONTAINING PROTEIN-RELATED"/>
    <property type="match status" value="1"/>
</dbReference>
<dbReference type="GO" id="GO:0016787">
    <property type="term" value="F:hydrolase activity"/>
    <property type="evidence" value="ECO:0007669"/>
    <property type="project" value="UniProtKB-KW"/>
</dbReference>
<dbReference type="Pfam" id="PF12697">
    <property type="entry name" value="Abhydrolase_6"/>
    <property type="match status" value="1"/>
</dbReference>
<dbReference type="Proteomes" id="UP000235786">
    <property type="component" value="Unassembled WGS sequence"/>
</dbReference>
<dbReference type="Gene3D" id="3.40.50.1820">
    <property type="entry name" value="alpha/beta hydrolase"/>
    <property type="match status" value="1"/>
</dbReference>
<reference evidence="2 3" key="1">
    <citation type="submission" date="2016-04" db="EMBL/GenBank/DDBJ databases">
        <title>A degradative enzymes factory behind the ericoid mycorrhizal symbiosis.</title>
        <authorList>
            <consortium name="DOE Joint Genome Institute"/>
            <person name="Martino E."/>
            <person name="Morin E."/>
            <person name="Grelet G."/>
            <person name="Kuo A."/>
            <person name="Kohler A."/>
            <person name="Daghino S."/>
            <person name="Barry K."/>
            <person name="Choi C."/>
            <person name="Cichocki N."/>
            <person name="Clum A."/>
            <person name="Copeland A."/>
            <person name="Hainaut M."/>
            <person name="Haridas S."/>
            <person name="Labutti K."/>
            <person name="Lindquist E."/>
            <person name="Lipzen A."/>
            <person name="Khouja H.-R."/>
            <person name="Murat C."/>
            <person name="Ohm R."/>
            <person name="Olson A."/>
            <person name="Spatafora J."/>
            <person name="Veneault-Fourrey C."/>
            <person name="Henrissat B."/>
            <person name="Grigoriev I."/>
            <person name="Martin F."/>
            <person name="Perotto S."/>
        </authorList>
    </citation>
    <scope>NUCLEOTIDE SEQUENCE [LARGE SCALE GENOMIC DNA]</scope>
    <source>
        <strain evidence="2 3">F</strain>
    </source>
</reference>
<feature type="domain" description="AB hydrolase-1" evidence="1">
    <location>
        <begin position="6"/>
        <end position="305"/>
    </location>
</feature>
<protein>
    <submittedName>
        <fullName evidence="2">Alpha/beta-hydrolase</fullName>
    </submittedName>
</protein>
<dbReference type="EMBL" id="KZ613942">
    <property type="protein sequence ID" value="PMD43671.1"/>
    <property type="molecule type" value="Genomic_DNA"/>
</dbReference>
<dbReference type="SUPFAM" id="SSF53474">
    <property type="entry name" value="alpha/beta-Hydrolases"/>
    <property type="match status" value="1"/>
</dbReference>